<dbReference type="SUPFAM" id="SSF51445">
    <property type="entry name" value="(Trans)glycosidases"/>
    <property type="match status" value="1"/>
</dbReference>
<evidence type="ECO:0000313" key="3">
    <source>
        <dbReference type="Proteomes" id="UP001275315"/>
    </source>
</evidence>
<dbReference type="PANTHER" id="PTHR46066:SF2">
    <property type="entry name" value="CHITINASE DOMAIN-CONTAINING PROTEIN 1"/>
    <property type="match status" value="1"/>
</dbReference>
<sequence>MSQYLEGKKTMVWSFMGNARMYEALNKYGDRLDTVGIFTFEVDITGTIKETGTSISSMMPYINKWPHIKWLLTIMNHGTASIFTAIRNNTNGAKDKFLSEIVRIMNKYPWCDGVDIDLERGGGYENKDAANLLFKDIYQTVKQYDSSKLVNICLPGMTGVQGSVGGENWCVYEDLDPYCDTAAIMSYGMAWAGSAPGPVSPRDWLEGIYNYATSVMSPKKIFLGLPGYGWNWRIDDTPQNLNRVYRGTSNTYYAAQLWMTGGYNFTNDAPPQPMIPIIAYWDDYDKVPWALPHVYDYMEGPDAVTRTNPLIAEDYNRRSFLTAYSKQQKTEFGNIYIDRQGSNYDSHAGIVTDSSQMVTLGENGETIYNFTLQSSGTYDIAVRIGFPFWDKNSIKISIDNDETTIKESRLWWPYWRTTCWLTLKKNISLTAGAHTIKVKAGIPGVQFYGFRVCSDFRQSSSAGEAEFLLAPRKFKGVNGKMVEPDRAFKLTTEVLRRKQNSALIWYEDFRDENPLPSNYWTTLSGEWEVWKKDDFNNPRPYAQLDGKGELTWRYSDFKDIHIRARIGFPQNGSGRAGVFCGDLFCCLNYTSQRLELYKSNSLLGSYNVQIERTSNANLRTAPNLYTIEMRIRNNSVRVYSGAANTFRFKVDINDFSGGYAGIRSDNRMISDLLRLGDAWTYEPYESVDITFPNGNTVEFGRIPRTGVTWDNEFQVFKVNNDVEEISTRSDDISMDYDFFHSQELPLIAGNDYTVKIKPKDINLWISRLFLGDADGFSILYYQDVDSLVYWANDGSLQVEITRDCHLVIRAGRYASVGSITQTNMNNSRVSTKCGHPFYIEVFKIEGGNFL</sequence>
<dbReference type="RefSeq" id="WP_320381600.1">
    <property type="nucleotide sequence ID" value="NZ_JAWDIQ010000004.1"/>
</dbReference>
<dbReference type="Proteomes" id="UP001275315">
    <property type="component" value="Unassembled WGS sequence"/>
</dbReference>
<dbReference type="Gene3D" id="2.60.120.260">
    <property type="entry name" value="Galactose-binding domain-like"/>
    <property type="match status" value="1"/>
</dbReference>
<dbReference type="GO" id="GO:0016787">
    <property type="term" value="F:hydrolase activity"/>
    <property type="evidence" value="ECO:0007669"/>
    <property type="project" value="UniProtKB-KW"/>
</dbReference>
<dbReference type="SUPFAM" id="SSF49785">
    <property type="entry name" value="Galactose-binding domain-like"/>
    <property type="match status" value="1"/>
</dbReference>
<dbReference type="InterPro" id="IPR017853">
    <property type="entry name" value="GH"/>
</dbReference>
<proteinExistence type="predicted"/>
<dbReference type="CDD" id="cd02795">
    <property type="entry name" value="CBM6-CBM35-CBM36_like"/>
    <property type="match status" value="1"/>
</dbReference>
<protein>
    <submittedName>
        <fullName evidence="2">Glycosyl hydrolase family 18 protein</fullName>
    </submittedName>
</protein>
<dbReference type="Pfam" id="PF00704">
    <property type="entry name" value="Glyco_hydro_18"/>
    <property type="match status" value="1"/>
</dbReference>
<reference evidence="2 3" key="1">
    <citation type="submission" date="2023-10" db="EMBL/GenBank/DDBJ databases">
        <title>Virgibacillus soli CC-YMP-6 genome.</title>
        <authorList>
            <person name="Miliotis G."/>
            <person name="Sengupta P."/>
            <person name="Hameed A."/>
            <person name="Chuvochina M."/>
            <person name="Mcdonagh F."/>
            <person name="Simpson A.C."/>
            <person name="Singh N.K."/>
            <person name="Rekha P.D."/>
            <person name="Raman K."/>
            <person name="Hugenholtz P."/>
            <person name="Venkateswaran K."/>
        </authorList>
    </citation>
    <scope>NUCLEOTIDE SEQUENCE [LARGE SCALE GENOMIC DNA]</scope>
    <source>
        <strain evidence="2 3">CC-YMP-6</strain>
    </source>
</reference>
<evidence type="ECO:0000259" key="1">
    <source>
        <dbReference type="PROSITE" id="PS51910"/>
    </source>
</evidence>
<keyword evidence="2" id="KW-0378">Hydrolase</keyword>
<dbReference type="InterPro" id="IPR008979">
    <property type="entry name" value="Galactose-bd-like_sf"/>
</dbReference>
<dbReference type="EMBL" id="JAWDIQ010000004">
    <property type="protein sequence ID" value="MDY0410642.1"/>
    <property type="molecule type" value="Genomic_DNA"/>
</dbReference>
<dbReference type="PANTHER" id="PTHR46066">
    <property type="entry name" value="CHITINASE DOMAIN-CONTAINING PROTEIN 1 FAMILY MEMBER"/>
    <property type="match status" value="1"/>
</dbReference>
<accession>A0ABU5CW95</accession>
<keyword evidence="3" id="KW-1185">Reference proteome</keyword>
<dbReference type="InterPro" id="IPR001223">
    <property type="entry name" value="Glyco_hydro18_cat"/>
</dbReference>
<name>A0ABU5CW95_9BACI</name>
<dbReference type="PROSITE" id="PS51910">
    <property type="entry name" value="GH18_2"/>
    <property type="match status" value="1"/>
</dbReference>
<evidence type="ECO:0000313" key="2">
    <source>
        <dbReference type="EMBL" id="MDY0410642.1"/>
    </source>
</evidence>
<comment type="caution">
    <text evidence="2">The sequence shown here is derived from an EMBL/GenBank/DDBJ whole genome shotgun (WGS) entry which is preliminary data.</text>
</comment>
<gene>
    <name evidence="2" type="ORF">RWD45_21510</name>
</gene>
<dbReference type="Gene3D" id="3.20.20.80">
    <property type="entry name" value="Glycosidases"/>
    <property type="match status" value="1"/>
</dbReference>
<feature type="domain" description="GH18" evidence="1">
    <location>
        <begin position="7"/>
        <end position="343"/>
    </location>
</feature>
<organism evidence="2 3">
    <name type="scientific">Paracerasibacillus soli</name>
    <dbReference type="NCBI Taxonomy" id="480284"/>
    <lineage>
        <taxon>Bacteria</taxon>
        <taxon>Bacillati</taxon>
        <taxon>Bacillota</taxon>
        <taxon>Bacilli</taxon>
        <taxon>Bacillales</taxon>
        <taxon>Bacillaceae</taxon>
        <taxon>Paracerasibacillus</taxon>
    </lineage>
</organism>